<dbReference type="Proteomes" id="UP000195696">
    <property type="component" value="Unassembled WGS sequence"/>
</dbReference>
<dbReference type="Pfam" id="PF03592">
    <property type="entry name" value="Terminase_2"/>
    <property type="match status" value="1"/>
</dbReference>
<sequence length="209" mass="23581">MTQMSNDMNHQVENPQMIEHQQSITASPSKYDNVRMMLTEIPEELTASLSPNKITFVQNLIANNLNVKKSSEDAGFTESYGRKLLKNYTIRQYYTALSNANAFFDIVHHNEALKLASDIARGNTTDEVLNMKTGEVATVKTPTKDKLKAIEMLMKHQRILNDGISKEDLLNMGATVIHVDISEDDESIIQASAKRSRKDVTDESEYIEL</sequence>
<dbReference type="AlphaFoldDB" id="A0A1G4EF42"/>
<evidence type="ECO:0000313" key="2">
    <source>
        <dbReference type="Proteomes" id="UP000195696"/>
    </source>
</evidence>
<gene>
    <name evidence="1" type="ORF">BWGO95_01496</name>
</gene>
<dbReference type="GO" id="GO:0051276">
    <property type="term" value="P:chromosome organization"/>
    <property type="evidence" value="ECO:0007669"/>
    <property type="project" value="InterPro"/>
</dbReference>
<accession>A0A1G4EF42</accession>
<protein>
    <recommendedName>
        <fullName evidence="3">Terminase small subunit</fullName>
    </recommendedName>
</protein>
<evidence type="ECO:0008006" key="3">
    <source>
        <dbReference type="Google" id="ProtNLM"/>
    </source>
</evidence>
<organism evidence="1 2">
    <name type="scientific">Bacillus mycoides</name>
    <dbReference type="NCBI Taxonomy" id="1405"/>
    <lineage>
        <taxon>Bacteria</taxon>
        <taxon>Bacillati</taxon>
        <taxon>Bacillota</taxon>
        <taxon>Bacilli</taxon>
        <taxon>Bacillales</taxon>
        <taxon>Bacillaceae</taxon>
        <taxon>Bacillus</taxon>
        <taxon>Bacillus cereus group</taxon>
    </lineage>
</organism>
<name>A0A1G4EF42_BACMY</name>
<dbReference type="Gene3D" id="6.10.140.2160">
    <property type="match status" value="1"/>
</dbReference>
<dbReference type="EMBL" id="FMAK01000026">
    <property type="protein sequence ID" value="SCB67373.1"/>
    <property type="molecule type" value="Genomic_DNA"/>
</dbReference>
<reference evidence="1 2" key="1">
    <citation type="submission" date="2016-08" db="EMBL/GenBank/DDBJ databases">
        <authorList>
            <person name="Seilhamer J.J."/>
        </authorList>
    </citation>
    <scope>NUCLEOTIDE SEQUENCE [LARGE SCALE GENOMIC DNA]</scope>
    <source>
        <strain evidence="1 2">SDA_GO95</strain>
    </source>
</reference>
<proteinExistence type="predicted"/>
<evidence type="ECO:0000313" key="1">
    <source>
        <dbReference type="EMBL" id="SCB67373.1"/>
    </source>
</evidence>
<dbReference type="InterPro" id="IPR005335">
    <property type="entry name" value="Terminase_ssu"/>
</dbReference>